<sequence length="273" mass="29652">MGLVSSLGRLVLVTINMVFLLVGIGLLVMGLIVRFGQQIYKPLLAETLKILETTGQNISKDFKFNADELGNILMSLSVGLIVGGIVLSAFTLFGCCGGCYKNKCMLFLYGVIIVVLLVAEIIVIGLLYGKKDIIKQPLKDGLKDYRGANGTDLLSLGWNIVMLQFQCCGVDNYTDFSAGKYWKTTTYNGTLLTFSTPPLCCKEPAKNLPTCALSTFNEAVSNAYIGCFNKIWDISLGNITMAVGILVACGVFQILLIAFAYIIYKSSDKVNPV</sequence>
<evidence type="ECO:0000256" key="8">
    <source>
        <dbReference type="ARBA" id="ARBA00054958"/>
    </source>
</evidence>
<dbReference type="EMBL" id="JAEAOA010002355">
    <property type="protein sequence ID" value="KAK3587690.1"/>
    <property type="molecule type" value="Genomic_DNA"/>
</dbReference>
<feature type="transmembrane region" description="Helical" evidence="9">
    <location>
        <begin position="72"/>
        <end position="94"/>
    </location>
</feature>
<dbReference type="PIRSF" id="PIRSF002419">
    <property type="entry name" value="Tetraspanin"/>
    <property type="match status" value="1"/>
</dbReference>
<dbReference type="InterPro" id="IPR000301">
    <property type="entry name" value="Tetraspanin_animals"/>
</dbReference>
<comment type="caution">
    <text evidence="10">The sequence shown here is derived from an EMBL/GenBank/DDBJ whole genome shotgun (WGS) entry which is preliminary data.</text>
</comment>
<dbReference type="GO" id="GO:0005886">
    <property type="term" value="C:plasma membrane"/>
    <property type="evidence" value="ECO:0007669"/>
    <property type="project" value="TreeGrafter"/>
</dbReference>
<evidence type="ECO:0000256" key="1">
    <source>
        <dbReference type="ARBA" id="ARBA00004127"/>
    </source>
</evidence>
<evidence type="ECO:0000256" key="7">
    <source>
        <dbReference type="ARBA" id="ARBA00046464"/>
    </source>
</evidence>
<proteinExistence type="inferred from homology"/>
<dbReference type="CDD" id="cd03156">
    <property type="entry name" value="uroplakin_I_like_LEL"/>
    <property type="match status" value="1"/>
</dbReference>
<gene>
    <name evidence="10" type="ORF">CHS0354_042475</name>
</gene>
<name>A0AAE0S987_9BIVA</name>
<protein>
    <recommendedName>
        <fullName evidence="9">Tetraspanin</fullName>
    </recommendedName>
</protein>
<reference evidence="10" key="2">
    <citation type="journal article" date="2021" name="Genome Biol. Evol.">
        <title>Developing a high-quality reference genome for a parasitic bivalve with doubly uniparental inheritance (Bivalvia: Unionida).</title>
        <authorList>
            <person name="Smith C.H."/>
        </authorList>
    </citation>
    <scope>NUCLEOTIDE SEQUENCE</scope>
    <source>
        <strain evidence="10">CHS0354</strain>
        <tissue evidence="10">Mantle</tissue>
    </source>
</reference>
<dbReference type="InterPro" id="IPR008952">
    <property type="entry name" value="Tetraspanin_EC2_sf"/>
</dbReference>
<keyword evidence="4 9" id="KW-1133">Transmembrane helix</keyword>
<evidence type="ECO:0000256" key="2">
    <source>
        <dbReference type="ARBA" id="ARBA00006840"/>
    </source>
</evidence>
<evidence type="ECO:0000256" key="3">
    <source>
        <dbReference type="ARBA" id="ARBA00022692"/>
    </source>
</evidence>
<comment type="subunit">
    <text evidence="7">Interacts with SLC19A2. Interacts with NTRK1/TRKA.</text>
</comment>
<dbReference type="PANTHER" id="PTHR19282">
    <property type="entry name" value="TETRASPANIN"/>
    <property type="match status" value="1"/>
</dbReference>
<dbReference type="PANTHER" id="PTHR19282:SF216">
    <property type="entry name" value="TETRASPANIN-1"/>
    <property type="match status" value="1"/>
</dbReference>
<evidence type="ECO:0000256" key="9">
    <source>
        <dbReference type="RuleBase" id="RU361218"/>
    </source>
</evidence>
<keyword evidence="5 9" id="KW-0472">Membrane</keyword>
<dbReference type="InterPro" id="IPR018499">
    <property type="entry name" value="Tetraspanin/Peripherin"/>
</dbReference>
<dbReference type="AlphaFoldDB" id="A0AAE0S987"/>
<dbReference type="GO" id="GO:0012505">
    <property type="term" value="C:endomembrane system"/>
    <property type="evidence" value="ECO:0007669"/>
    <property type="project" value="UniProtKB-SubCell"/>
</dbReference>
<comment type="subcellular location">
    <subcellularLocation>
        <location evidence="1">Endomembrane system</location>
        <topology evidence="1">Multi-pass membrane protein</topology>
    </subcellularLocation>
    <subcellularLocation>
        <location evidence="9">Membrane</location>
        <topology evidence="9">Multi-pass membrane protein</topology>
    </subcellularLocation>
</comment>
<evidence type="ECO:0000256" key="6">
    <source>
        <dbReference type="ARBA" id="ARBA00023180"/>
    </source>
</evidence>
<dbReference type="Proteomes" id="UP001195483">
    <property type="component" value="Unassembled WGS sequence"/>
</dbReference>
<dbReference type="Pfam" id="PF00335">
    <property type="entry name" value="Tetraspanin"/>
    <property type="match status" value="1"/>
</dbReference>
<comment type="similarity">
    <text evidence="2 9">Belongs to the tetraspanin (TM4SF) family.</text>
</comment>
<reference evidence="10" key="1">
    <citation type="journal article" date="2021" name="Genome Biol. Evol.">
        <title>A High-Quality Reference Genome for a Parasitic Bivalve with Doubly Uniparental Inheritance (Bivalvia: Unionida).</title>
        <authorList>
            <person name="Smith C.H."/>
        </authorList>
    </citation>
    <scope>NUCLEOTIDE SEQUENCE</scope>
    <source>
        <strain evidence="10">CHS0354</strain>
    </source>
</reference>
<evidence type="ECO:0000256" key="5">
    <source>
        <dbReference type="ARBA" id="ARBA00023136"/>
    </source>
</evidence>
<keyword evidence="11" id="KW-1185">Reference proteome</keyword>
<comment type="function">
    <text evidence="8">Structural component of specialized membrane microdomains known as tetraspanin-enriched microdomains (TERMs), which act as platforms for receptor clustering and signaling. Participates thereby in diverse biological functions such as cell signal transduction, adhesion, migration and protein trafficking. Regulates neuronal differentiation in response to NGF by facilitating NGF-mediated activation of NTRK1/TRKA receptor tyrosine kinase and subsequent downstream signaling pathways. Plays a role in the inhibition of TNFalpha-induced apoptosis. Mechanistically, inhibits the NF-kappa-B signaling pathway by blocking phosphorylation of CHUK. Also promotes the stability of the thiamine transporter 1/SLC19A2 in intestinal epithelial cells leading to an increase of thiamine uptake process.</text>
</comment>
<feature type="transmembrane region" description="Helical" evidence="9">
    <location>
        <begin position="12"/>
        <end position="33"/>
    </location>
</feature>
<dbReference type="Gene3D" id="1.10.1450.10">
    <property type="entry name" value="Tetraspanin"/>
    <property type="match status" value="1"/>
</dbReference>
<evidence type="ECO:0000313" key="10">
    <source>
        <dbReference type="EMBL" id="KAK3587690.1"/>
    </source>
</evidence>
<feature type="transmembrane region" description="Helical" evidence="9">
    <location>
        <begin position="106"/>
        <end position="129"/>
    </location>
</feature>
<accession>A0AAE0S987</accession>
<evidence type="ECO:0000313" key="11">
    <source>
        <dbReference type="Proteomes" id="UP001195483"/>
    </source>
</evidence>
<keyword evidence="6" id="KW-0325">Glycoprotein</keyword>
<feature type="transmembrane region" description="Helical" evidence="9">
    <location>
        <begin position="239"/>
        <end position="264"/>
    </location>
</feature>
<reference evidence="10" key="3">
    <citation type="submission" date="2023-05" db="EMBL/GenBank/DDBJ databases">
        <authorList>
            <person name="Smith C.H."/>
        </authorList>
    </citation>
    <scope>NUCLEOTIDE SEQUENCE</scope>
    <source>
        <strain evidence="10">CHS0354</strain>
        <tissue evidence="10">Mantle</tissue>
    </source>
</reference>
<keyword evidence="3 9" id="KW-0812">Transmembrane</keyword>
<organism evidence="10 11">
    <name type="scientific">Potamilus streckersoni</name>
    <dbReference type="NCBI Taxonomy" id="2493646"/>
    <lineage>
        <taxon>Eukaryota</taxon>
        <taxon>Metazoa</taxon>
        <taxon>Spiralia</taxon>
        <taxon>Lophotrochozoa</taxon>
        <taxon>Mollusca</taxon>
        <taxon>Bivalvia</taxon>
        <taxon>Autobranchia</taxon>
        <taxon>Heteroconchia</taxon>
        <taxon>Palaeoheterodonta</taxon>
        <taxon>Unionida</taxon>
        <taxon>Unionoidea</taxon>
        <taxon>Unionidae</taxon>
        <taxon>Ambleminae</taxon>
        <taxon>Lampsilini</taxon>
        <taxon>Potamilus</taxon>
    </lineage>
</organism>
<evidence type="ECO:0000256" key="4">
    <source>
        <dbReference type="ARBA" id="ARBA00022989"/>
    </source>
</evidence>
<dbReference type="SUPFAM" id="SSF48652">
    <property type="entry name" value="Tetraspanin"/>
    <property type="match status" value="1"/>
</dbReference>